<accession>A0A385ECF3</accession>
<evidence type="ECO:0000313" key="2">
    <source>
        <dbReference type="EMBL" id="AXQ69561.1"/>
    </source>
</evidence>
<dbReference type="EMBL" id="MH588546">
    <property type="protein sequence ID" value="AXQ69561.1"/>
    <property type="molecule type" value="Genomic_DNA"/>
</dbReference>
<reference evidence="2" key="2">
    <citation type="submission" date="2018-07" db="EMBL/GenBank/DDBJ databases">
        <authorList>
            <person name="Quirk P.G."/>
            <person name="Krulwich T.A."/>
        </authorList>
    </citation>
    <scope>NUCLEOTIDE SEQUENCE</scope>
</reference>
<reference evidence="2 3" key="3">
    <citation type="submission" date="2018-09" db="EMBL/GenBank/DDBJ databases">
        <title>Giant CbK-like Caulobacter bacteriophages have genetically divergent genomes.</title>
        <authorList>
            <person name="Wilson K."/>
            <person name="Ely B."/>
        </authorList>
    </citation>
    <scope>NUCLEOTIDE SEQUENCE [LARGE SCALE GENOMIC DNA]</scope>
</reference>
<keyword evidence="3" id="KW-1185">Reference proteome</keyword>
<evidence type="ECO:0000313" key="1">
    <source>
        <dbReference type="EMBL" id="AXQ69045.1"/>
    </source>
</evidence>
<proteinExistence type="predicted"/>
<name>A0A385ECF3_9CAUD</name>
<organism evidence="2 3">
    <name type="scientific">Caulobacter phage CcrBL9</name>
    <dbReference type="NCBI Taxonomy" id="2283270"/>
    <lineage>
        <taxon>Viruses</taxon>
        <taxon>Duplodnaviria</taxon>
        <taxon>Heunggongvirae</taxon>
        <taxon>Uroviricota</taxon>
        <taxon>Caudoviricetes</taxon>
        <taxon>Jeanschmidtviridae</taxon>
        <taxon>Bertelyvirus</taxon>
        <taxon>Bertelyvirus BL9</taxon>
    </lineage>
</organism>
<sequence length="106" mass="11780">MAMPLGLRTTATSYAIDVDDDQFLAMIQAESYKGGDFEPTLFDKLQKTDARDIEYNGHFGASVYFTLNEEDDTPALRAELARLIAEHLTLCVAHMATYDKDAPDAD</sequence>
<evidence type="ECO:0000313" key="3">
    <source>
        <dbReference type="Proteomes" id="UP000259421"/>
    </source>
</evidence>
<gene>
    <name evidence="1" type="ORF">CcrBL9_gp021</name>
    <name evidence="2" type="ORF">CcrBL9_gp537</name>
</gene>
<protein>
    <submittedName>
        <fullName evidence="2">Uncharacterized protein</fullName>
    </submittedName>
</protein>
<dbReference type="Proteomes" id="UP000259421">
    <property type="component" value="Segment"/>
</dbReference>
<dbReference type="EMBL" id="MH588546">
    <property type="protein sequence ID" value="AXQ69045.1"/>
    <property type="molecule type" value="Genomic_DNA"/>
</dbReference>
<reference evidence="3" key="1">
    <citation type="submission" date="2018-07" db="EMBL/GenBank/DDBJ databases">
        <title>Giant CbK-like Caulobacter bacteriophages have genetically divergent genomes.</title>
        <authorList>
            <person name="Wilson K.M."/>
            <person name="Ely B."/>
        </authorList>
    </citation>
    <scope>NUCLEOTIDE SEQUENCE [LARGE SCALE GENOMIC DNA]</scope>
</reference>